<sequence length="718" mass="78730">MTMKRSHFSAIAGTSLLSVFSAGSLVQAQETASNLVIENIVVTAQRRAESIQETPVSITALGSDDIEKFQIDNVKDLSQVAPNVLFRTVTGGSASIAPYIRGGGTSDGSNITSEAEVGVYIDDIYQPRSAASFIEGLNVERIEVLRGPQGTLYGRNSSAGALKIISATPTEELTFKNEIGIGRWEEFYDKFYVGGSVSEDGRLRAGLSGMYRDRDVGRQENLTLDREVGEEEFKGFQADLYYEGDAFTARLKGFYSDFDSDGLWASALDPFSMTGSYEDFPFTSGAIDKLLSPYESYTTDKQYGTSLHLSFDLGESMSLSSITSWSELEDDWAVGFSGGVANAALGIPFPGYIELFERESVSDQDSFTQELQLQGEAFDSFVDYVGGLYYFRETGTQALESAIFFGPSSTLFDITTDSYAAFGQVSLNFTDSLAVILGGRYTEDKKQLDAMVGGLPVNSDDNFSEFTPKAAVEYQFSDDILMFASYTEGFKAGGYNGLASTAEALGTAFEPQTVEAWEVGFKSEWWDNRLRLNLAGFFNEYASLQQQAVTNEGVFITENYDAEHKGIEAEISVQLSSSLYVWANGVYQDSEYTDTTASGGISTGSLIGNQMTNVFDYQFAIGFDYTRDIGPGTLSFGANVNERDDLFSTSDNAPIGHVASQTLVDAYVSYGWDRWKLALSGKNLTDEKYWNTGFGFSVVQPRFMADPMTWRLGLSYQL</sequence>
<comment type="subcellular location">
    <subcellularLocation>
        <location evidence="1 11">Cell outer membrane</location>
        <topology evidence="1 11">Multi-pass membrane protein</topology>
    </subcellularLocation>
</comment>
<keyword evidence="6" id="KW-0408">Iron</keyword>
<keyword evidence="17" id="KW-1185">Reference proteome</keyword>
<evidence type="ECO:0000256" key="5">
    <source>
        <dbReference type="ARBA" id="ARBA00022692"/>
    </source>
</evidence>
<feature type="chain" id="PRO_5022777156" evidence="13">
    <location>
        <begin position="29"/>
        <end position="718"/>
    </location>
</feature>
<dbReference type="InterPro" id="IPR039426">
    <property type="entry name" value="TonB-dep_rcpt-like"/>
</dbReference>
<evidence type="ECO:0000256" key="7">
    <source>
        <dbReference type="ARBA" id="ARBA00023065"/>
    </source>
</evidence>
<keyword evidence="5 11" id="KW-0812">Transmembrane</keyword>
<evidence type="ECO:0000256" key="13">
    <source>
        <dbReference type="SAM" id="SignalP"/>
    </source>
</evidence>
<evidence type="ECO:0000256" key="3">
    <source>
        <dbReference type="ARBA" id="ARBA00022452"/>
    </source>
</evidence>
<dbReference type="Gene3D" id="2.40.170.20">
    <property type="entry name" value="TonB-dependent receptor, beta-barrel domain"/>
    <property type="match status" value="1"/>
</dbReference>
<evidence type="ECO:0000256" key="8">
    <source>
        <dbReference type="ARBA" id="ARBA00023077"/>
    </source>
</evidence>
<keyword evidence="7" id="KW-0406">Ion transport</keyword>
<evidence type="ECO:0000256" key="1">
    <source>
        <dbReference type="ARBA" id="ARBA00004571"/>
    </source>
</evidence>
<dbReference type="PANTHER" id="PTHR32552">
    <property type="entry name" value="FERRICHROME IRON RECEPTOR-RELATED"/>
    <property type="match status" value="1"/>
</dbReference>
<name>A0A5C8ZU51_9GAMM</name>
<dbReference type="InterPro" id="IPR036942">
    <property type="entry name" value="Beta-barrel_TonB_sf"/>
</dbReference>
<evidence type="ECO:0000313" key="16">
    <source>
        <dbReference type="EMBL" id="TXS92025.1"/>
    </source>
</evidence>
<evidence type="ECO:0000256" key="4">
    <source>
        <dbReference type="ARBA" id="ARBA00022496"/>
    </source>
</evidence>
<keyword evidence="4" id="KW-0410">Iron transport</keyword>
<dbReference type="Pfam" id="PF07715">
    <property type="entry name" value="Plug"/>
    <property type="match status" value="1"/>
</dbReference>
<proteinExistence type="inferred from homology"/>
<evidence type="ECO:0000256" key="6">
    <source>
        <dbReference type="ARBA" id="ARBA00023004"/>
    </source>
</evidence>
<keyword evidence="8 12" id="KW-0798">TonB box</keyword>
<dbReference type="EMBL" id="VRZA01000005">
    <property type="protein sequence ID" value="TXS92025.1"/>
    <property type="molecule type" value="Genomic_DNA"/>
</dbReference>
<evidence type="ECO:0000259" key="15">
    <source>
        <dbReference type="Pfam" id="PF07715"/>
    </source>
</evidence>
<keyword evidence="2 11" id="KW-0813">Transport</keyword>
<keyword evidence="10 11" id="KW-0998">Cell outer membrane</keyword>
<dbReference type="GO" id="GO:0009279">
    <property type="term" value="C:cell outer membrane"/>
    <property type="evidence" value="ECO:0007669"/>
    <property type="project" value="UniProtKB-SubCell"/>
</dbReference>
<protein>
    <submittedName>
        <fullName evidence="16">TonB-dependent receptor</fullName>
    </submittedName>
</protein>
<dbReference type="InterPro" id="IPR000531">
    <property type="entry name" value="Beta-barrel_TonB"/>
</dbReference>
<dbReference type="InterPro" id="IPR012910">
    <property type="entry name" value="Plug_dom"/>
</dbReference>
<evidence type="ECO:0000256" key="11">
    <source>
        <dbReference type="PROSITE-ProRule" id="PRU01360"/>
    </source>
</evidence>
<dbReference type="PANTHER" id="PTHR32552:SF81">
    <property type="entry name" value="TONB-DEPENDENT OUTER MEMBRANE RECEPTOR"/>
    <property type="match status" value="1"/>
</dbReference>
<dbReference type="Pfam" id="PF00593">
    <property type="entry name" value="TonB_dep_Rec_b-barrel"/>
    <property type="match status" value="1"/>
</dbReference>
<keyword evidence="3 11" id="KW-1134">Transmembrane beta strand</keyword>
<reference evidence="16 17" key="1">
    <citation type="submission" date="2019-08" db="EMBL/GenBank/DDBJ databases">
        <title>Parahaliea maris sp. nov., isolated from the surface seawater.</title>
        <authorList>
            <person name="Liu Y."/>
        </authorList>
    </citation>
    <scope>NUCLEOTIDE SEQUENCE [LARGE SCALE GENOMIC DNA]</scope>
    <source>
        <strain evidence="16 17">HSLHS9</strain>
    </source>
</reference>
<feature type="domain" description="TonB-dependent receptor plug" evidence="15">
    <location>
        <begin position="51"/>
        <end position="161"/>
    </location>
</feature>
<dbReference type="SUPFAM" id="SSF56935">
    <property type="entry name" value="Porins"/>
    <property type="match status" value="1"/>
</dbReference>
<keyword evidence="16" id="KW-0675">Receptor</keyword>
<dbReference type="GO" id="GO:0006826">
    <property type="term" value="P:iron ion transport"/>
    <property type="evidence" value="ECO:0007669"/>
    <property type="project" value="UniProtKB-KW"/>
</dbReference>
<accession>A0A5C8ZU51</accession>
<evidence type="ECO:0000313" key="17">
    <source>
        <dbReference type="Proteomes" id="UP000321039"/>
    </source>
</evidence>
<dbReference type="AlphaFoldDB" id="A0A5C8ZU51"/>
<dbReference type="PROSITE" id="PS52016">
    <property type="entry name" value="TONB_DEPENDENT_REC_3"/>
    <property type="match status" value="1"/>
</dbReference>
<comment type="similarity">
    <text evidence="11 12">Belongs to the TonB-dependent receptor family.</text>
</comment>
<evidence type="ECO:0000259" key="14">
    <source>
        <dbReference type="Pfam" id="PF00593"/>
    </source>
</evidence>
<keyword evidence="9 11" id="KW-0472">Membrane</keyword>
<dbReference type="Proteomes" id="UP000321039">
    <property type="component" value="Unassembled WGS sequence"/>
</dbReference>
<feature type="signal peptide" evidence="13">
    <location>
        <begin position="1"/>
        <end position="28"/>
    </location>
</feature>
<dbReference type="CDD" id="cd01347">
    <property type="entry name" value="ligand_gated_channel"/>
    <property type="match status" value="1"/>
</dbReference>
<gene>
    <name evidence="16" type="ORF">FV139_14970</name>
</gene>
<evidence type="ECO:0000256" key="12">
    <source>
        <dbReference type="RuleBase" id="RU003357"/>
    </source>
</evidence>
<evidence type="ECO:0000256" key="10">
    <source>
        <dbReference type="ARBA" id="ARBA00023237"/>
    </source>
</evidence>
<keyword evidence="13" id="KW-0732">Signal</keyword>
<evidence type="ECO:0000256" key="9">
    <source>
        <dbReference type="ARBA" id="ARBA00023136"/>
    </source>
</evidence>
<organism evidence="16 17">
    <name type="scientific">Parahaliea maris</name>
    <dbReference type="NCBI Taxonomy" id="2716870"/>
    <lineage>
        <taxon>Bacteria</taxon>
        <taxon>Pseudomonadati</taxon>
        <taxon>Pseudomonadota</taxon>
        <taxon>Gammaproteobacteria</taxon>
        <taxon>Cellvibrionales</taxon>
        <taxon>Halieaceae</taxon>
        <taxon>Parahaliea</taxon>
    </lineage>
</organism>
<feature type="domain" description="TonB-dependent receptor-like beta-barrel" evidence="14">
    <location>
        <begin position="237"/>
        <end position="684"/>
    </location>
</feature>
<comment type="caution">
    <text evidence="16">The sequence shown here is derived from an EMBL/GenBank/DDBJ whole genome shotgun (WGS) entry which is preliminary data.</text>
</comment>
<evidence type="ECO:0000256" key="2">
    <source>
        <dbReference type="ARBA" id="ARBA00022448"/>
    </source>
</evidence>